<feature type="compositionally biased region" description="Polar residues" evidence="2">
    <location>
        <begin position="40"/>
        <end position="50"/>
    </location>
</feature>
<evidence type="ECO:0000313" key="4">
    <source>
        <dbReference type="Proteomes" id="UP000001593"/>
    </source>
</evidence>
<dbReference type="OrthoDB" id="19014at2759"/>
<dbReference type="PANTHER" id="PTHR46899">
    <property type="entry name" value="PROTEIN PHOSPHATASE 1 REGULATORY SUBUNIT 27"/>
    <property type="match status" value="1"/>
</dbReference>
<reference evidence="3 4" key="1">
    <citation type="journal article" date="2007" name="Science">
        <title>Sea anemone genome reveals ancestral eumetazoan gene repertoire and genomic organization.</title>
        <authorList>
            <person name="Putnam N.H."/>
            <person name="Srivastava M."/>
            <person name="Hellsten U."/>
            <person name="Dirks B."/>
            <person name="Chapman J."/>
            <person name="Salamov A."/>
            <person name="Terry A."/>
            <person name="Shapiro H."/>
            <person name="Lindquist E."/>
            <person name="Kapitonov V.V."/>
            <person name="Jurka J."/>
            <person name="Genikhovich G."/>
            <person name="Grigoriev I.V."/>
            <person name="Lucas S.M."/>
            <person name="Steele R.E."/>
            <person name="Finnerty J.R."/>
            <person name="Technau U."/>
            <person name="Martindale M.Q."/>
            <person name="Rokhsar D.S."/>
        </authorList>
    </citation>
    <scope>NUCLEOTIDE SEQUENCE [LARGE SCALE GENOMIC DNA]</scope>
    <source>
        <strain evidence="4">CH2 X CH6</strain>
    </source>
</reference>
<dbReference type="eggNOG" id="KOG0505">
    <property type="taxonomic scope" value="Eukaryota"/>
</dbReference>
<evidence type="ECO:0000256" key="2">
    <source>
        <dbReference type="SAM" id="MobiDB-lite"/>
    </source>
</evidence>
<dbReference type="AlphaFoldDB" id="A7S030"/>
<dbReference type="STRING" id="45351.A7S030"/>
<dbReference type="PhylomeDB" id="A7S030"/>
<dbReference type="SUPFAM" id="SSF48403">
    <property type="entry name" value="Ankyrin repeat"/>
    <property type="match status" value="1"/>
</dbReference>
<gene>
    <name evidence="3" type="ORF">NEMVEDRAFT_v1g241897</name>
</gene>
<dbReference type="KEGG" id="nve:5514839"/>
<name>A7S030_NEMVE</name>
<dbReference type="PROSITE" id="PS50297">
    <property type="entry name" value="ANK_REP_REGION"/>
    <property type="match status" value="2"/>
</dbReference>
<keyword evidence="4" id="KW-1185">Reference proteome</keyword>
<dbReference type="PROSITE" id="PS50088">
    <property type="entry name" value="ANK_REPEAT"/>
    <property type="match status" value="2"/>
</dbReference>
<accession>A7S030</accession>
<dbReference type="InterPro" id="IPR053080">
    <property type="entry name" value="PP1_regulatory_subunit_27"/>
</dbReference>
<dbReference type="Pfam" id="PF12796">
    <property type="entry name" value="Ank_2"/>
    <property type="match status" value="1"/>
</dbReference>
<feature type="region of interest" description="Disordered" evidence="2">
    <location>
        <begin position="1"/>
        <end position="52"/>
    </location>
</feature>
<feature type="repeat" description="ANK" evidence="1">
    <location>
        <begin position="230"/>
        <end position="262"/>
    </location>
</feature>
<dbReference type="Proteomes" id="UP000001593">
    <property type="component" value="Unassembled WGS sequence"/>
</dbReference>
<sequence>MEDSIFSSELARRRANTVSQLQSGDGGFRSPKSDRRRSTSDTFLTLPNNNDESRQTIIAKPGRNRAFSYSLPLEVIKRRRKREMQALLARTAGVRRRKSDDSDLAKREKVINTNGRPYRRSISASGGSHQSHREQFVDFPKEERVVTHMSEGDKDDKTVEFDVKFSLLDAIARDDVDEVCEMLRKNPCMDLTVENHLGITPLHRAAIEGSYRCLNLLLSQNVDVNVKDIQGWTPLHDAVYHGHVRCAAALITAGAHVEAETCQYTKPIEMAEEDSMLLLVGRAMAAPGLFFDPDRETLV</sequence>
<dbReference type="EMBL" id="DS469559">
    <property type="protein sequence ID" value="EDO42946.1"/>
    <property type="molecule type" value="Genomic_DNA"/>
</dbReference>
<protein>
    <submittedName>
        <fullName evidence="3">Uncharacterized protein</fullName>
    </submittedName>
</protein>
<dbReference type="HOGENOM" id="CLU_931568_0_0_1"/>
<feature type="repeat" description="ANK" evidence="1">
    <location>
        <begin position="197"/>
        <end position="229"/>
    </location>
</feature>
<evidence type="ECO:0000313" key="3">
    <source>
        <dbReference type="EMBL" id="EDO42946.1"/>
    </source>
</evidence>
<proteinExistence type="predicted"/>
<dbReference type="InterPro" id="IPR002110">
    <property type="entry name" value="Ankyrin_rpt"/>
</dbReference>
<organism evidence="3 4">
    <name type="scientific">Nematostella vectensis</name>
    <name type="common">Starlet sea anemone</name>
    <dbReference type="NCBI Taxonomy" id="45351"/>
    <lineage>
        <taxon>Eukaryota</taxon>
        <taxon>Metazoa</taxon>
        <taxon>Cnidaria</taxon>
        <taxon>Anthozoa</taxon>
        <taxon>Hexacorallia</taxon>
        <taxon>Actiniaria</taxon>
        <taxon>Edwardsiidae</taxon>
        <taxon>Nematostella</taxon>
    </lineage>
</organism>
<dbReference type="InParanoid" id="A7S030"/>
<evidence type="ECO:0000256" key="1">
    <source>
        <dbReference type="PROSITE-ProRule" id="PRU00023"/>
    </source>
</evidence>
<dbReference type="InterPro" id="IPR036770">
    <property type="entry name" value="Ankyrin_rpt-contain_sf"/>
</dbReference>
<dbReference type="PANTHER" id="PTHR46899:SF3">
    <property type="entry name" value="PROTEIN PHOSPHATASE 1 REGULATORY SUBUNIT 27"/>
    <property type="match status" value="1"/>
</dbReference>
<dbReference type="SMART" id="SM00248">
    <property type="entry name" value="ANK"/>
    <property type="match status" value="2"/>
</dbReference>
<keyword evidence="1" id="KW-0040">ANK repeat</keyword>
<dbReference type="Gene3D" id="1.25.40.20">
    <property type="entry name" value="Ankyrin repeat-containing domain"/>
    <property type="match status" value="1"/>
</dbReference>